<evidence type="ECO:0000313" key="2">
    <source>
        <dbReference type="Proteomes" id="UP000324021"/>
    </source>
</evidence>
<protein>
    <submittedName>
        <fullName evidence="1">Uncharacterized protein</fullName>
    </submittedName>
</protein>
<proteinExistence type="predicted"/>
<accession>A0A1G6VRW4</accession>
<sequence length="34" mass="3731">MAVAEDGIFQTCTISCSHVTCLDMSNTLNSRLIR</sequence>
<name>A0A1G6VRW4_9EURY</name>
<dbReference type="AlphaFoldDB" id="A0A1G6VRW4"/>
<evidence type="ECO:0000313" key="1">
    <source>
        <dbReference type="EMBL" id="SDD56352.1"/>
    </source>
</evidence>
<organism evidence="1 2">
    <name type="scientific">Natrinema hispanicum</name>
    <dbReference type="NCBI Taxonomy" id="392421"/>
    <lineage>
        <taxon>Archaea</taxon>
        <taxon>Methanobacteriati</taxon>
        <taxon>Methanobacteriota</taxon>
        <taxon>Stenosarchaea group</taxon>
        <taxon>Halobacteria</taxon>
        <taxon>Halobacteriales</taxon>
        <taxon>Natrialbaceae</taxon>
        <taxon>Natrinema</taxon>
    </lineage>
</organism>
<gene>
    <name evidence="1" type="ORF">SAMN05192552_103115</name>
</gene>
<dbReference type="Proteomes" id="UP000324021">
    <property type="component" value="Unassembled WGS sequence"/>
</dbReference>
<dbReference type="EMBL" id="FMZP01000031">
    <property type="protein sequence ID" value="SDD56352.1"/>
    <property type="molecule type" value="Genomic_DNA"/>
</dbReference>
<reference evidence="1 2" key="1">
    <citation type="submission" date="2016-10" db="EMBL/GenBank/DDBJ databases">
        <authorList>
            <person name="Varghese N."/>
            <person name="Submissions S."/>
        </authorList>
    </citation>
    <scope>NUCLEOTIDE SEQUENCE [LARGE SCALE GENOMIC DNA]</scope>
    <source>
        <strain evidence="1 2">CDM_1</strain>
    </source>
</reference>